<dbReference type="PANTHER" id="PTHR16861:SF4">
    <property type="entry name" value="SH3 DOMAIN PROTEIN (AFU_ORTHOLOGUE AFUA_1G13610)"/>
    <property type="match status" value="1"/>
</dbReference>
<evidence type="ECO:0000256" key="1">
    <source>
        <dbReference type="SAM" id="MobiDB-lite"/>
    </source>
</evidence>
<dbReference type="RefSeq" id="XP_069226021.1">
    <property type="nucleotide sequence ID" value="XM_069377033.1"/>
</dbReference>
<evidence type="ECO:0000313" key="4">
    <source>
        <dbReference type="Proteomes" id="UP000803884"/>
    </source>
</evidence>
<feature type="region of interest" description="Disordered" evidence="1">
    <location>
        <begin position="282"/>
        <end position="312"/>
    </location>
</feature>
<dbReference type="GeneID" id="96009871"/>
<feature type="compositionally biased region" description="Polar residues" evidence="1">
    <location>
        <begin position="156"/>
        <end position="184"/>
    </location>
</feature>
<name>A0AB34KDE1_9PEZI</name>
<evidence type="ECO:0008006" key="5">
    <source>
        <dbReference type="Google" id="ProtNLM"/>
    </source>
</evidence>
<protein>
    <recommendedName>
        <fullName evidence="5">Mid2 domain-containing protein</fullName>
    </recommendedName>
</protein>
<feature type="region of interest" description="Disordered" evidence="1">
    <location>
        <begin position="80"/>
        <end position="196"/>
    </location>
</feature>
<sequence length="312" mass="33447">MNVSWETKYPSVNLFLITGTEYNTARTCVTGTTQTWWEWEVDDNGDNSQPFSFRAVNAQGTQEDKIGGGFYTGQFWIRREPSASSSPSPTTTAPPTTTANTDISEAKTETDAGDATSEKTTTTTASTAETQTEDTSSEETTNATTTTSQLSKTTLPGASSRATNPPSTIAGSATQSSEPTTVPESASASPTQSGSSNLPMGIGIGVGVGVALVAALIGVFIFVFRRRRRHRRRSQDSRDAQYIDRKDHSAYGRSGQHSEELMAQDGHSKAVREYYGAYELPQSSQIPAEAPGGRLDPSELSGESRMSNIRSN</sequence>
<dbReference type="AlphaFoldDB" id="A0AB34KDE1"/>
<dbReference type="Proteomes" id="UP000803884">
    <property type="component" value="Unassembled WGS sequence"/>
</dbReference>
<dbReference type="PANTHER" id="PTHR16861">
    <property type="entry name" value="GLYCOPROTEIN 38"/>
    <property type="match status" value="1"/>
</dbReference>
<keyword evidence="4" id="KW-1185">Reference proteome</keyword>
<accession>A0AB34KDE1</accession>
<feature type="region of interest" description="Disordered" evidence="1">
    <location>
        <begin position="228"/>
        <end position="267"/>
    </location>
</feature>
<feature type="compositionally biased region" description="Low complexity" evidence="1">
    <location>
        <begin position="114"/>
        <end position="130"/>
    </location>
</feature>
<feature type="compositionally biased region" description="Basic and acidic residues" evidence="1">
    <location>
        <begin position="234"/>
        <end position="267"/>
    </location>
</feature>
<proteinExistence type="predicted"/>
<feature type="compositionally biased region" description="Low complexity" evidence="1">
    <location>
        <begin position="82"/>
        <end position="99"/>
    </location>
</feature>
<feature type="compositionally biased region" description="Low complexity" evidence="1">
    <location>
        <begin position="185"/>
        <end position="196"/>
    </location>
</feature>
<dbReference type="EMBL" id="JAAQHG020000042">
    <property type="protein sequence ID" value="KAL1582914.1"/>
    <property type="molecule type" value="Genomic_DNA"/>
</dbReference>
<keyword evidence="2" id="KW-0812">Transmembrane</keyword>
<feature type="transmembrane region" description="Helical" evidence="2">
    <location>
        <begin position="200"/>
        <end position="224"/>
    </location>
</feature>
<comment type="caution">
    <text evidence="3">The sequence shown here is derived from an EMBL/GenBank/DDBJ whole genome shotgun (WGS) entry which is preliminary data.</text>
</comment>
<keyword evidence="2" id="KW-1133">Transmembrane helix</keyword>
<feature type="compositionally biased region" description="Low complexity" evidence="1">
    <location>
        <begin position="138"/>
        <end position="155"/>
    </location>
</feature>
<organism evidence="3 4">
    <name type="scientific">Cladosporium halotolerans</name>
    <dbReference type="NCBI Taxonomy" id="1052096"/>
    <lineage>
        <taxon>Eukaryota</taxon>
        <taxon>Fungi</taxon>
        <taxon>Dikarya</taxon>
        <taxon>Ascomycota</taxon>
        <taxon>Pezizomycotina</taxon>
        <taxon>Dothideomycetes</taxon>
        <taxon>Dothideomycetidae</taxon>
        <taxon>Cladosporiales</taxon>
        <taxon>Cladosporiaceae</taxon>
        <taxon>Cladosporium</taxon>
    </lineage>
</organism>
<evidence type="ECO:0000256" key="2">
    <source>
        <dbReference type="SAM" id="Phobius"/>
    </source>
</evidence>
<keyword evidence="2" id="KW-0472">Membrane</keyword>
<reference evidence="3 4" key="1">
    <citation type="journal article" date="2020" name="Microbiol. Resour. Announc.">
        <title>Draft Genome Sequence of a Cladosporium Species Isolated from the Mesophotic Ascidian Didemnum maculosum.</title>
        <authorList>
            <person name="Gioti A."/>
            <person name="Siaperas R."/>
            <person name="Nikolaivits E."/>
            <person name="Le Goff G."/>
            <person name="Ouazzani J."/>
            <person name="Kotoulas G."/>
            <person name="Topakas E."/>
        </authorList>
    </citation>
    <scope>NUCLEOTIDE SEQUENCE [LARGE SCALE GENOMIC DNA]</scope>
    <source>
        <strain evidence="3 4">TM138-S3</strain>
    </source>
</reference>
<gene>
    <name evidence="3" type="ORF">WHR41_08429</name>
</gene>
<evidence type="ECO:0000313" key="3">
    <source>
        <dbReference type="EMBL" id="KAL1582914.1"/>
    </source>
</evidence>